<comment type="caution">
    <text evidence="2">The sequence shown here is derived from an EMBL/GenBank/DDBJ whole genome shotgun (WGS) entry which is preliminary data.</text>
</comment>
<proteinExistence type="predicted"/>
<gene>
    <name evidence="2" type="ORF">EAH82_20260</name>
</gene>
<dbReference type="NCBIfam" id="TIGR02118">
    <property type="entry name" value="EthD family reductase"/>
    <property type="match status" value="2"/>
</dbReference>
<accession>A0A502DFS4</accession>
<feature type="domain" description="EthD" evidence="1">
    <location>
        <begin position="11"/>
        <end position="97"/>
    </location>
</feature>
<evidence type="ECO:0000313" key="3">
    <source>
        <dbReference type="Proteomes" id="UP000319212"/>
    </source>
</evidence>
<dbReference type="InterPro" id="IPR011008">
    <property type="entry name" value="Dimeric_a/b-barrel"/>
</dbReference>
<feature type="domain" description="EthD" evidence="1">
    <location>
        <begin position="134"/>
        <end position="217"/>
    </location>
</feature>
<protein>
    <submittedName>
        <fullName evidence="2">EthD family reductase</fullName>
    </submittedName>
</protein>
<dbReference type="Pfam" id="PF07110">
    <property type="entry name" value="EthD"/>
    <property type="match status" value="2"/>
</dbReference>
<dbReference type="InterPro" id="IPR009799">
    <property type="entry name" value="EthD_dom"/>
</dbReference>
<evidence type="ECO:0000259" key="1">
    <source>
        <dbReference type="Pfam" id="PF07110"/>
    </source>
</evidence>
<name>A0A502DFS4_9BURK</name>
<organism evidence="2 3">
    <name type="scientific">Variovorax guangxiensis</name>
    <dbReference type="NCBI Taxonomy" id="1775474"/>
    <lineage>
        <taxon>Bacteria</taxon>
        <taxon>Pseudomonadati</taxon>
        <taxon>Pseudomonadota</taxon>
        <taxon>Betaproteobacteria</taxon>
        <taxon>Burkholderiales</taxon>
        <taxon>Comamonadaceae</taxon>
        <taxon>Variovorax</taxon>
    </lineage>
</organism>
<dbReference type="Proteomes" id="UP000319212">
    <property type="component" value="Unassembled WGS sequence"/>
</dbReference>
<dbReference type="EMBL" id="RCZI01000009">
    <property type="protein sequence ID" value="TPG23540.1"/>
    <property type="molecule type" value="Genomic_DNA"/>
</dbReference>
<reference evidence="2 3" key="1">
    <citation type="journal article" date="2019" name="Environ. Microbiol.">
        <title>Species interactions and distinct microbial communities in high Arctic permafrost affected cryosols are associated with the CH4 and CO2 gas fluxes.</title>
        <authorList>
            <person name="Altshuler I."/>
            <person name="Hamel J."/>
            <person name="Turney S."/>
            <person name="Magnuson E."/>
            <person name="Levesque R."/>
            <person name="Greer C."/>
            <person name="Whyte L.G."/>
        </authorList>
    </citation>
    <scope>NUCLEOTIDE SEQUENCE [LARGE SCALE GENOMIC DNA]</scope>
    <source>
        <strain evidence="2 3">S06.C</strain>
    </source>
</reference>
<dbReference type="OrthoDB" id="8611253at2"/>
<dbReference type="GO" id="GO:0016491">
    <property type="term" value="F:oxidoreductase activity"/>
    <property type="evidence" value="ECO:0007669"/>
    <property type="project" value="InterPro"/>
</dbReference>
<dbReference type="RefSeq" id="WP_140845048.1">
    <property type="nucleotide sequence ID" value="NZ_RCZI01000009.1"/>
</dbReference>
<dbReference type="SUPFAM" id="SSF54909">
    <property type="entry name" value="Dimeric alpha+beta barrel"/>
    <property type="match status" value="2"/>
</dbReference>
<dbReference type="AlphaFoldDB" id="A0A502DFS4"/>
<evidence type="ECO:0000313" key="2">
    <source>
        <dbReference type="EMBL" id="TPG23540.1"/>
    </source>
</evidence>
<dbReference type="Gene3D" id="3.30.70.100">
    <property type="match status" value="2"/>
</dbReference>
<sequence>MNIRMGLIKKKDDWSPEAFRAYWREHHGPLAAEAPKLREYWQNVVTERLQRGIDFVRGPWDFDGVSQLWFDDAAQASQAFAQSDIAADLVADEAHFLGGLHIVTAEQRVVIPVPPTAARQRLLKRMSTLRRHADVSEGDFRREWIAHGEMVKKMPGVSAYRQNVIVGREATKGTPCSYEELPIDGIVELWFESPETLEAAFASPAGQQTMAHAKSFLSEITAFVVEEHRVK</sequence>